<dbReference type="AlphaFoldDB" id="A0A1A9UML6"/>
<evidence type="ECO:0000313" key="1">
    <source>
        <dbReference type="EnsemblMetazoa" id="GAUT009483-PA"/>
    </source>
</evidence>
<evidence type="ECO:0000313" key="2">
    <source>
        <dbReference type="Proteomes" id="UP000078200"/>
    </source>
</evidence>
<dbReference type="VEuPathDB" id="VectorBase:GAUT009483"/>
<reference evidence="1" key="1">
    <citation type="submission" date="2020-05" db="UniProtKB">
        <authorList>
            <consortium name="EnsemblMetazoa"/>
        </authorList>
    </citation>
    <scope>IDENTIFICATION</scope>
    <source>
        <strain evidence="1">TTRI</strain>
    </source>
</reference>
<dbReference type="Proteomes" id="UP000078200">
    <property type="component" value="Unassembled WGS sequence"/>
</dbReference>
<protein>
    <submittedName>
        <fullName evidence="1">Uncharacterized protein</fullName>
    </submittedName>
</protein>
<name>A0A1A9UML6_GLOAU</name>
<sequence length="101" mass="11660">MRRQCTTIENFTSTRGSYISTDCMPVNEELQNLFEYKNLHQMGSDNINLFNLIAASNFAGKFLEEKPPLFATTVLIRRMMAMMMPRVNSSNGQKFRISLKQ</sequence>
<accession>A0A1A9UML6</accession>
<keyword evidence="2" id="KW-1185">Reference proteome</keyword>
<organism evidence="1 2">
    <name type="scientific">Glossina austeni</name>
    <name type="common">Savannah tsetse fly</name>
    <dbReference type="NCBI Taxonomy" id="7395"/>
    <lineage>
        <taxon>Eukaryota</taxon>
        <taxon>Metazoa</taxon>
        <taxon>Ecdysozoa</taxon>
        <taxon>Arthropoda</taxon>
        <taxon>Hexapoda</taxon>
        <taxon>Insecta</taxon>
        <taxon>Pterygota</taxon>
        <taxon>Neoptera</taxon>
        <taxon>Endopterygota</taxon>
        <taxon>Diptera</taxon>
        <taxon>Brachycera</taxon>
        <taxon>Muscomorpha</taxon>
        <taxon>Hippoboscoidea</taxon>
        <taxon>Glossinidae</taxon>
        <taxon>Glossina</taxon>
    </lineage>
</organism>
<proteinExistence type="predicted"/>
<dbReference type="EnsemblMetazoa" id="GAUT009483-RA">
    <property type="protein sequence ID" value="GAUT009483-PA"/>
    <property type="gene ID" value="GAUT009483"/>
</dbReference>